<dbReference type="GO" id="GO:0005886">
    <property type="term" value="C:plasma membrane"/>
    <property type="evidence" value="ECO:0007669"/>
    <property type="project" value="TreeGrafter"/>
</dbReference>
<dbReference type="AlphaFoldDB" id="K7YUP8"/>
<keyword evidence="4 8" id="KW-0812">Transmembrane</keyword>
<dbReference type="CDD" id="cd04187">
    <property type="entry name" value="DPM1_like_bac"/>
    <property type="match status" value="1"/>
</dbReference>
<protein>
    <submittedName>
        <fullName evidence="10">Glycosyltransferase</fullName>
    </submittedName>
</protein>
<evidence type="ECO:0000256" key="2">
    <source>
        <dbReference type="ARBA" id="ARBA00022676"/>
    </source>
</evidence>
<keyword evidence="2" id="KW-0328">Glycosyltransferase</keyword>
<name>K7YUP8_BDEBC</name>
<dbReference type="EMBL" id="CP002930">
    <property type="protein sequence ID" value="AFY01363.1"/>
    <property type="molecule type" value="Genomic_DNA"/>
</dbReference>
<keyword evidence="5" id="KW-0448">Lipopolysaccharide biosynthesis</keyword>
<dbReference type="STRING" id="1069642.Bdt_1668"/>
<evidence type="ECO:0000259" key="9">
    <source>
        <dbReference type="Pfam" id="PF00535"/>
    </source>
</evidence>
<dbReference type="GO" id="GO:0009103">
    <property type="term" value="P:lipopolysaccharide biosynthetic process"/>
    <property type="evidence" value="ECO:0007669"/>
    <property type="project" value="UniProtKB-KW"/>
</dbReference>
<organism evidence="10 11">
    <name type="scientific">Bdellovibrio bacteriovorus str. Tiberius</name>
    <dbReference type="NCBI Taxonomy" id="1069642"/>
    <lineage>
        <taxon>Bacteria</taxon>
        <taxon>Pseudomonadati</taxon>
        <taxon>Bdellovibrionota</taxon>
        <taxon>Bdellovibrionia</taxon>
        <taxon>Bdellovibrionales</taxon>
        <taxon>Pseudobdellovibrionaceae</taxon>
        <taxon>Bdellovibrio</taxon>
    </lineage>
</organism>
<evidence type="ECO:0000256" key="5">
    <source>
        <dbReference type="ARBA" id="ARBA00022985"/>
    </source>
</evidence>
<evidence type="ECO:0000256" key="3">
    <source>
        <dbReference type="ARBA" id="ARBA00022679"/>
    </source>
</evidence>
<proteinExistence type="predicted"/>
<keyword evidence="1" id="KW-1003">Cell membrane</keyword>
<sequence>MVASWRGVMGAKACPHESTVIVSQSKYHVVMKGRMSSSCYLSIVVPVFNEQECIQEFIDQVTIQMNLIEKSCELVFVDDGSMDRTVSIIRTNISRDSRIGLIEFSYNHGKPMALTAGMQFCRGEYVLMMDPDLQDPPEAICSFLTEILQGYDVVYGIRKEKADTFLRKIFSSVFWWILDRFTGISLPRGIAAMRIMSRRFVDTFLLYKETNRFIEGLFSHVGLKQGTLLIDNRRRFAGVSKFNFKRRLDLALNAIFDYSDLPLKITIRFGLIVTGVGLFAAFGLVIAKLAYVEFQIGWPSVMTTLVVGFGMQIFFMGLIGTYLGRIYKEVKNRPLYSIRDRVNI</sequence>
<dbReference type="PATRIC" id="fig|1069642.3.peg.1649"/>
<dbReference type="Proteomes" id="UP000010074">
    <property type="component" value="Chromosome"/>
</dbReference>
<feature type="transmembrane region" description="Helical" evidence="8">
    <location>
        <begin position="297"/>
        <end position="323"/>
    </location>
</feature>
<dbReference type="Pfam" id="PF00535">
    <property type="entry name" value="Glycos_transf_2"/>
    <property type="match status" value="1"/>
</dbReference>
<dbReference type="PANTHER" id="PTHR48090:SF3">
    <property type="entry name" value="UNDECAPRENYL-PHOSPHATE 4-DEOXY-4-FORMAMIDO-L-ARABINOSE TRANSFERASE"/>
    <property type="match status" value="1"/>
</dbReference>
<feature type="transmembrane region" description="Helical" evidence="8">
    <location>
        <begin position="269"/>
        <end position="291"/>
    </location>
</feature>
<evidence type="ECO:0000256" key="7">
    <source>
        <dbReference type="ARBA" id="ARBA00023136"/>
    </source>
</evidence>
<dbReference type="InterPro" id="IPR029044">
    <property type="entry name" value="Nucleotide-diphossugar_trans"/>
</dbReference>
<keyword evidence="6 8" id="KW-1133">Transmembrane helix</keyword>
<dbReference type="KEGG" id="bbat:Bdt_1668"/>
<evidence type="ECO:0000256" key="8">
    <source>
        <dbReference type="SAM" id="Phobius"/>
    </source>
</evidence>
<gene>
    <name evidence="10" type="ORF">Bdt_1668</name>
</gene>
<dbReference type="HOGENOM" id="CLU_033536_0_1_7"/>
<dbReference type="InterPro" id="IPR001173">
    <property type="entry name" value="Glyco_trans_2-like"/>
</dbReference>
<dbReference type="Gene3D" id="3.90.550.10">
    <property type="entry name" value="Spore Coat Polysaccharide Biosynthesis Protein SpsA, Chain A"/>
    <property type="match status" value="1"/>
</dbReference>
<dbReference type="SUPFAM" id="SSF53448">
    <property type="entry name" value="Nucleotide-diphospho-sugar transferases"/>
    <property type="match status" value="1"/>
</dbReference>
<reference evidence="10 11" key="1">
    <citation type="journal article" date="2012" name="BMC Genomics">
        <title>Genome analysis of a simultaneously predatory and prey-independent, novel Bdellovibrio bacteriovorus from the River Tiber, supports in silico predictions of both ancient and recent lateral gene transfer from diverse bacteria.</title>
        <authorList>
            <person name="Hobley L."/>
            <person name="Lerner T.R."/>
            <person name="Williams L.E."/>
            <person name="Lambert C."/>
            <person name="Till R."/>
            <person name="Milner D.S."/>
            <person name="Basford S.M."/>
            <person name="Capeness M.J."/>
            <person name="Fenton A.K."/>
            <person name="Atterbury R.J."/>
            <person name="Harris M.A."/>
            <person name="Sockett R.E."/>
        </authorList>
    </citation>
    <scope>NUCLEOTIDE SEQUENCE [LARGE SCALE GENOMIC DNA]</scope>
    <source>
        <strain evidence="10 11">Tiberius</strain>
    </source>
</reference>
<accession>K7YUP8</accession>
<evidence type="ECO:0000256" key="6">
    <source>
        <dbReference type="ARBA" id="ARBA00022989"/>
    </source>
</evidence>
<keyword evidence="7 8" id="KW-0472">Membrane</keyword>
<keyword evidence="3 10" id="KW-0808">Transferase</keyword>
<evidence type="ECO:0000256" key="4">
    <source>
        <dbReference type="ARBA" id="ARBA00022692"/>
    </source>
</evidence>
<evidence type="ECO:0000313" key="11">
    <source>
        <dbReference type="Proteomes" id="UP000010074"/>
    </source>
</evidence>
<feature type="domain" description="Glycosyltransferase 2-like" evidence="9">
    <location>
        <begin position="42"/>
        <end position="199"/>
    </location>
</feature>
<dbReference type="InterPro" id="IPR050256">
    <property type="entry name" value="Glycosyltransferase_2"/>
</dbReference>
<evidence type="ECO:0000313" key="10">
    <source>
        <dbReference type="EMBL" id="AFY01363.1"/>
    </source>
</evidence>
<evidence type="ECO:0000256" key="1">
    <source>
        <dbReference type="ARBA" id="ARBA00022475"/>
    </source>
</evidence>
<dbReference type="GO" id="GO:0016757">
    <property type="term" value="F:glycosyltransferase activity"/>
    <property type="evidence" value="ECO:0007669"/>
    <property type="project" value="UniProtKB-KW"/>
</dbReference>
<dbReference type="PANTHER" id="PTHR48090">
    <property type="entry name" value="UNDECAPRENYL-PHOSPHATE 4-DEOXY-4-FORMAMIDO-L-ARABINOSE TRANSFERASE-RELATED"/>
    <property type="match status" value="1"/>
</dbReference>